<feature type="domain" description="DUF547" evidence="2">
    <location>
        <begin position="157"/>
        <end position="270"/>
    </location>
</feature>
<dbReference type="Pfam" id="PF04784">
    <property type="entry name" value="DUF547"/>
    <property type="match status" value="1"/>
</dbReference>
<evidence type="ECO:0000313" key="4">
    <source>
        <dbReference type="Proteomes" id="UP000600865"/>
    </source>
</evidence>
<evidence type="ECO:0000256" key="1">
    <source>
        <dbReference type="SAM" id="SignalP"/>
    </source>
</evidence>
<accession>A0A918NJV3</accession>
<dbReference type="RefSeq" id="WP_189586483.1">
    <property type="nucleotide sequence ID" value="NZ_BMYV01000003.1"/>
</dbReference>
<keyword evidence="4" id="KW-1185">Reference proteome</keyword>
<gene>
    <name evidence="3" type="ORF">GCM10011309_24180</name>
</gene>
<dbReference type="PANTHER" id="PTHR46361">
    <property type="entry name" value="ELECTRON CARRIER/ PROTEIN DISULFIDE OXIDOREDUCTASE"/>
    <property type="match status" value="1"/>
</dbReference>
<feature type="signal peptide" evidence="1">
    <location>
        <begin position="1"/>
        <end position="24"/>
    </location>
</feature>
<evidence type="ECO:0000259" key="2">
    <source>
        <dbReference type="Pfam" id="PF04784"/>
    </source>
</evidence>
<organism evidence="3 4">
    <name type="scientific">Litorimonas cladophorae</name>
    <dbReference type="NCBI Taxonomy" id="1220491"/>
    <lineage>
        <taxon>Bacteria</taxon>
        <taxon>Pseudomonadati</taxon>
        <taxon>Pseudomonadota</taxon>
        <taxon>Alphaproteobacteria</taxon>
        <taxon>Maricaulales</taxon>
        <taxon>Robiginitomaculaceae</taxon>
    </lineage>
</organism>
<dbReference type="InterPro" id="IPR006869">
    <property type="entry name" value="DUF547"/>
</dbReference>
<comment type="caution">
    <text evidence="3">The sequence shown here is derived from an EMBL/GenBank/DDBJ whole genome shotgun (WGS) entry which is preliminary data.</text>
</comment>
<protein>
    <recommendedName>
        <fullName evidence="2">DUF547 domain-containing protein</fullName>
    </recommendedName>
</protein>
<dbReference type="AlphaFoldDB" id="A0A918NJV3"/>
<feature type="chain" id="PRO_5036790144" description="DUF547 domain-containing protein" evidence="1">
    <location>
        <begin position="25"/>
        <end position="336"/>
    </location>
</feature>
<name>A0A918NJV3_9PROT</name>
<dbReference type="Proteomes" id="UP000600865">
    <property type="component" value="Unassembled WGS sequence"/>
</dbReference>
<proteinExistence type="predicted"/>
<sequence length="336" mass="36300">MRLTLLTQTILTMAAMALPGLVWAAPDCGEATVSMAEVTHTIKTPEQFVAPDVAVLEPVVADSPSSLIQSEPLIADPTSTPQTIVAQVAQAAEGVSMPSPAAPNLAPAVQAYADILKRRISRGDAGLNLFDYAGAKAAGELETISGYTDYLATQNPDTMSEANQIAYWANLYNALTLKIVLENYPVSSIRKIKDGIFSMGPWKRDVVTVNGAALSLDKIEHEILRKRYANPSLVHYMVNCASIGCPNLSDKIWVGATLDADREQAARDFINSPRGVAIKGSKLKASSIYDWFREDFGGSKSATLDHFRKYAGPELKTALDAGAKIEGYDYDWSLNE</sequence>
<reference evidence="3 4" key="1">
    <citation type="journal article" date="2014" name="Int. J. Syst. Evol. Microbiol.">
        <title>Complete genome sequence of Corynebacterium casei LMG S-19264T (=DSM 44701T), isolated from a smear-ripened cheese.</title>
        <authorList>
            <consortium name="US DOE Joint Genome Institute (JGI-PGF)"/>
            <person name="Walter F."/>
            <person name="Albersmeier A."/>
            <person name="Kalinowski J."/>
            <person name="Ruckert C."/>
        </authorList>
    </citation>
    <scope>NUCLEOTIDE SEQUENCE [LARGE SCALE GENOMIC DNA]</scope>
    <source>
        <strain evidence="3 4">KCTC 23968</strain>
    </source>
</reference>
<dbReference type="EMBL" id="BMYV01000003">
    <property type="protein sequence ID" value="GGX73311.1"/>
    <property type="molecule type" value="Genomic_DNA"/>
</dbReference>
<dbReference type="PANTHER" id="PTHR46361:SF3">
    <property type="entry name" value="ELECTRON CARRIER_ PROTEIN DISULFIDE OXIDOREDUCTASE"/>
    <property type="match status" value="1"/>
</dbReference>
<keyword evidence="1" id="KW-0732">Signal</keyword>
<evidence type="ECO:0000313" key="3">
    <source>
        <dbReference type="EMBL" id="GGX73311.1"/>
    </source>
</evidence>